<evidence type="ECO:0000313" key="1">
    <source>
        <dbReference type="EMBL" id="MQU43762.1"/>
    </source>
</evidence>
<name>A0A6I1WXK6_9PSED</name>
<proteinExistence type="predicted"/>
<organism evidence="1 2">
    <name type="scientific">Pseudomonas helleri</name>
    <dbReference type="NCBI Taxonomy" id="1608996"/>
    <lineage>
        <taxon>Bacteria</taxon>
        <taxon>Pseudomonadati</taxon>
        <taxon>Pseudomonadota</taxon>
        <taxon>Gammaproteobacteria</taxon>
        <taxon>Pseudomonadales</taxon>
        <taxon>Pseudomonadaceae</taxon>
        <taxon>Pseudomonas</taxon>
    </lineage>
</organism>
<reference evidence="1 2" key="1">
    <citation type="submission" date="2019-10" db="EMBL/GenBank/DDBJ databases">
        <title>Evaluation of single-gene subtyping targets for Pseudomonas.</title>
        <authorList>
            <person name="Reichler S.J."/>
            <person name="Orsi R.H."/>
            <person name="Wiedmann M."/>
            <person name="Martin N.H."/>
            <person name="Murphy S.I."/>
        </authorList>
    </citation>
    <scope>NUCLEOTIDE SEQUENCE [LARGE SCALE GENOMIC DNA]</scope>
    <source>
        <strain evidence="1 2">FSL R10-1876</strain>
    </source>
</reference>
<dbReference type="RefSeq" id="WP_153356562.1">
    <property type="nucleotide sequence ID" value="NZ_WIVV01000066.1"/>
</dbReference>
<evidence type="ECO:0000313" key="2">
    <source>
        <dbReference type="Proteomes" id="UP000466863"/>
    </source>
</evidence>
<accession>A0A6I1WXK6</accession>
<dbReference type="EMBL" id="WIVV01000066">
    <property type="protein sequence ID" value="MQU43762.1"/>
    <property type="molecule type" value="Genomic_DNA"/>
</dbReference>
<dbReference type="AlphaFoldDB" id="A0A6I1WXK6"/>
<protein>
    <submittedName>
        <fullName evidence="1">Uncharacterized protein</fullName>
    </submittedName>
</protein>
<comment type="caution">
    <text evidence="1">The sequence shown here is derived from an EMBL/GenBank/DDBJ whole genome shotgun (WGS) entry which is preliminary data.</text>
</comment>
<sequence>MPPPWIKAKLILLFYKQDTEEMQVFCDEVKLRSGKGIFTYYINSLILSTQASSPASNLEKIVLKAIEEFDKAGISHVSWFLDTLFFPQILSVRDVELDNLSALTQLPLVDMYSILTSSLFSFINCSDEAPDKRKLCISFLKNLSQGVQDFQVINSLAYFQGEPGGLTGVERDLVASYESGQYAKVLTTFGASLDLIQHPISFLNIVAKSSIRKKTTVVTGLPIIDDTLRNLVDINSLSSRASQARQEIIERVVRLNGSRVALELQALLAVAIPQFFEERKLKRVLEAATCRQGSALPIVKSIISSGKRIFDEGYSFIDPQNVADERVIRCRGEWKFAHPEHQELTSATSLVKDFIEFKSRALVSSNSLDELVGLAASYLANYPESYVCFPMDKLVEHIEENFVHDIDSIVVCHYFVKFVSSDKRTLLNEIFEEYLISCGESKPSEIFDQLHGCSIRTNKLFFGDICSFENLDFLDAFQSSDELRAERIKLIDYLYSCKLMSKESYSNELDEIVNLIVMDSATSNFSRSKVYVDESSLKRKVIEEVTTLFELYQFSSSSDENEEDGLFVINEADSENEKFAAGVLSGQQSSLLVKIIDVIHQSFLYDETFGLDSNLSSEIRHGIFSNFMLSEVDAKHLIAEKTDAGTYKSVEYWHEFYSGLLVPRFLKDLDEEFADFSEKFNMLVDDSERWMKIGFNDKDSAFSFVISLDDFKVVKSKAASCMAVEDLIDEVLKVLWSKTEAGLAILKDRINSGLKHNVEALFDDLTVRMVEVKGNAALGEVMSNIESARNNTREIIAEISEWFARSKSKIFDDQSLIQLIGIAVSCFEKIKGRAINITRSFSGEVASHEVSGAFVNPMILAMINLLTNCIRHSGLDLNVDIEIAVEVREKGFVISVYNSLSSQRLSEMDSSFITLLNENFTSSESLELMRKEGGTGLAKAFHHLKSADLGFDLAVSLNEARFCSEVTYVDVRIAG</sequence>
<gene>
    <name evidence="1" type="ORF">GHO28_14800</name>
</gene>
<dbReference type="Proteomes" id="UP000466863">
    <property type="component" value="Unassembled WGS sequence"/>
</dbReference>